<evidence type="ECO:0000313" key="3">
    <source>
        <dbReference type="EMBL" id="AAM75414.1"/>
    </source>
</evidence>
<dbReference type="InterPro" id="IPR050237">
    <property type="entry name" value="ATP-dep_AMP-bd_enzyme"/>
</dbReference>
<dbReference type="EMBL" id="AY115588">
    <property type="protein sequence ID" value="AAM75414.1"/>
    <property type="molecule type" value="Genomic_DNA"/>
</dbReference>
<evidence type="ECO:0000259" key="2">
    <source>
        <dbReference type="Pfam" id="PF00501"/>
    </source>
</evidence>
<feature type="domain" description="AMP-dependent synthetase/ligase" evidence="2">
    <location>
        <begin position="44"/>
        <end position="375"/>
    </location>
</feature>
<dbReference type="AlphaFoldDB" id="Q8GEL7"/>
<dbReference type="PANTHER" id="PTHR43767:SF1">
    <property type="entry name" value="NONRIBOSOMAL PEPTIDE SYNTHASE PES1 (EUROFUNG)-RELATED"/>
    <property type="match status" value="1"/>
</dbReference>
<proteinExistence type="predicted"/>
<sequence>MAPACTGRQHHDAHGRHGKTPEAVFRLTHKEPSCMFQQQFFSMVARHRDYPAVVDSHGKTRSYGELLQDIDQLRARLHAAGLREGDVVATQLGNSTGYVALLFAMASLGLIHCPVSVASSTHQRAMRLGQVGAALLITEAGIVPAGLGVPGFTLYSPTPVNLKTPAWRDCAGLMRMQETSGSTGAPKLALWRQDRLYREIMHWVDSAGLDAGARYLNIHSLDGGHAVDLHVFPALLTGATLYLGDATQVEHTLRTLHEQRISVMSALPSQYLELAQAAQNTGIRLPALSKPFCGGAYLDDHVVLESERHLGVHLKRIYGSTEFGMVLANFTPNLQVGCGMRPVGDVEVTLETLDPAQPEVGEIIARSTHRGSGYFPPAPIPCEDQAYATGDIARRLADGSLMPLGRATDALLTQQGMQFAPALEAQIAQAMKFERVVVLVDEQDRRRAHVIVQGNTADAHERLAKLTGGLERLGISANIAVLERIPMTPTGKPDRVRLRKQLGAQQQLR</sequence>
<dbReference type="Gene3D" id="3.40.50.12780">
    <property type="entry name" value="N-terminal domain of ligase-like"/>
    <property type="match status" value="1"/>
</dbReference>
<dbReference type="InterPro" id="IPR042099">
    <property type="entry name" value="ANL_N_sf"/>
</dbReference>
<gene>
    <name evidence="3" type="primary">ppuA</name>
</gene>
<accession>Q8GEL7</accession>
<dbReference type="Pfam" id="PF00501">
    <property type="entry name" value="AMP-binding"/>
    <property type="match status" value="1"/>
</dbReference>
<dbReference type="Gene3D" id="3.30.300.30">
    <property type="match status" value="1"/>
</dbReference>
<keyword evidence="3" id="KW-0436">Ligase</keyword>
<organism evidence="3">
    <name type="scientific">Pseudomonas putida</name>
    <name type="common">Arthrobacter siderocapsulatus</name>
    <dbReference type="NCBI Taxonomy" id="303"/>
    <lineage>
        <taxon>Bacteria</taxon>
        <taxon>Pseudomonadati</taxon>
        <taxon>Pseudomonadota</taxon>
        <taxon>Gammaproteobacteria</taxon>
        <taxon>Pseudomonadales</taxon>
        <taxon>Pseudomonadaceae</taxon>
        <taxon>Pseudomonas</taxon>
    </lineage>
</organism>
<dbReference type="SUPFAM" id="SSF56801">
    <property type="entry name" value="Acetyl-CoA synthetase-like"/>
    <property type="match status" value="1"/>
</dbReference>
<name>Q8GEL7_PSEPU</name>
<feature type="region of interest" description="Disordered" evidence="1">
    <location>
        <begin position="1"/>
        <end position="20"/>
    </location>
</feature>
<reference evidence="3" key="1">
    <citation type="journal article" date="2002" name="Appl. Environ. Microbiol.">
        <title>Identification and characterization of an N-acylhomoserine lactone-dependent quorum-sensing system in Pseudomonas putida strain IsoF.</title>
        <authorList>
            <person name="Steidle A."/>
            <person name="Allesen-Holm M."/>
            <person name="Riedel K."/>
            <person name="Berg G."/>
            <person name="Givskov M."/>
            <person name="Molin S."/>
            <person name="Eberl L."/>
        </authorList>
    </citation>
    <scope>NUCLEOTIDE SEQUENCE</scope>
    <source>
        <strain evidence="3">IsoF</strain>
    </source>
</reference>
<protein>
    <submittedName>
        <fullName evidence="3">Probable long chain fatty acid CoA ligase PpuA</fullName>
    </submittedName>
</protein>
<evidence type="ECO:0000256" key="1">
    <source>
        <dbReference type="SAM" id="MobiDB-lite"/>
    </source>
</evidence>
<dbReference type="GO" id="GO:0016878">
    <property type="term" value="F:acid-thiol ligase activity"/>
    <property type="evidence" value="ECO:0007669"/>
    <property type="project" value="UniProtKB-ARBA"/>
</dbReference>
<dbReference type="InterPro" id="IPR045851">
    <property type="entry name" value="AMP-bd_C_sf"/>
</dbReference>
<dbReference type="InterPro" id="IPR000873">
    <property type="entry name" value="AMP-dep_synth/lig_dom"/>
</dbReference>
<dbReference type="PANTHER" id="PTHR43767">
    <property type="entry name" value="LONG-CHAIN-FATTY-ACID--COA LIGASE"/>
    <property type="match status" value="1"/>
</dbReference>